<gene>
    <name evidence="3" type="ORF">METZ01_LOCUS319617</name>
</gene>
<sequence length="288" mass="33430">MKTNKSAGINGFGRFGLHLIKYWLDRNRESTFTIKYINDDTLSIDHAIEILRNDSEVIFNKYKIKKIDGKIRFLEPNGLIHEIEYVNTEKDKIPWLGEPDLFFECSGKNTVRKDCLEFFKGKTEIVMISATSWDADKTIVYGYNHKEYNKNQKVVSYGSCTVNAFIPLCYFLDKLYGVLDADVNVVHNIQKYRLEENNTLNRKFCTLEKSGPNLLECVNNNNFTVNYTVVPYTGVSMIDFRFRLKKCPSLDKFITNLEHSIHEGELKDLYDIHEVDIGPEVHNCTTFS</sequence>
<reference evidence="3" key="1">
    <citation type="submission" date="2018-05" db="EMBL/GenBank/DDBJ databases">
        <authorList>
            <person name="Lanie J.A."/>
            <person name="Ng W.-L."/>
            <person name="Kazmierczak K.M."/>
            <person name="Andrzejewski T.M."/>
            <person name="Davidsen T.M."/>
            <person name="Wayne K.J."/>
            <person name="Tettelin H."/>
            <person name="Glass J.I."/>
            <person name="Rusch D."/>
            <person name="Podicherti R."/>
            <person name="Tsui H.-C.T."/>
            <person name="Winkler M.E."/>
        </authorList>
    </citation>
    <scope>NUCLEOTIDE SEQUENCE</scope>
</reference>
<dbReference type="GO" id="GO:0006096">
    <property type="term" value="P:glycolytic process"/>
    <property type="evidence" value="ECO:0007669"/>
    <property type="project" value="TreeGrafter"/>
</dbReference>
<accession>A0A382P026</accession>
<dbReference type="AlphaFoldDB" id="A0A382P026"/>
<dbReference type="SMART" id="SM00846">
    <property type="entry name" value="Gp_dh_N"/>
    <property type="match status" value="1"/>
</dbReference>
<organism evidence="3">
    <name type="scientific">marine metagenome</name>
    <dbReference type="NCBI Taxonomy" id="408172"/>
    <lineage>
        <taxon>unclassified sequences</taxon>
        <taxon>metagenomes</taxon>
        <taxon>ecological metagenomes</taxon>
    </lineage>
</organism>
<dbReference type="InterPro" id="IPR036291">
    <property type="entry name" value="NAD(P)-bd_dom_sf"/>
</dbReference>
<protein>
    <recommendedName>
        <fullName evidence="2">Glyceraldehyde 3-phosphate dehydrogenase NAD(P) binding domain-containing protein</fullName>
    </recommendedName>
</protein>
<dbReference type="Gene3D" id="3.40.50.720">
    <property type="entry name" value="NAD(P)-binding Rossmann-like Domain"/>
    <property type="match status" value="1"/>
</dbReference>
<dbReference type="InterPro" id="IPR020831">
    <property type="entry name" value="GlycerAld/Erythrose_P_DH"/>
</dbReference>
<dbReference type="Gene3D" id="3.30.360.10">
    <property type="entry name" value="Dihydrodipicolinate Reductase, domain 2"/>
    <property type="match status" value="1"/>
</dbReference>
<feature type="non-terminal residue" evidence="3">
    <location>
        <position position="288"/>
    </location>
</feature>
<evidence type="ECO:0000259" key="2">
    <source>
        <dbReference type="SMART" id="SM00846"/>
    </source>
</evidence>
<name>A0A382P026_9ZZZZ</name>
<dbReference type="PIRSF" id="PIRSF000149">
    <property type="entry name" value="GAP_DH"/>
    <property type="match status" value="1"/>
</dbReference>
<dbReference type="PANTHER" id="PTHR10836:SF136">
    <property type="entry name" value="DEHYDROGENASE, PUTATIVE-RELATED"/>
    <property type="match status" value="1"/>
</dbReference>
<dbReference type="GO" id="GO:0051287">
    <property type="term" value="F:NAD binding"/>
    <property type="evidence" value="ECO:0007669"/>
    <property type="project" value="InterPro"/>
</dbReference>
<dbReference type="SUPFAM" id="SSF55347">
    <property type="entry name" value="Glyceraldehyde-3-phosphate dehydrogenase-like, C-terminal domain"/>
    <property type="match status" value="1"/>
</dbReference>
<evidence type="ECO:0000313" key="3">
    <source>
        <dbReference type="EMBL" id="SVC66763.1"/>
    </source>
</evidence>
<dbReference type="SUPFAM" id="SSF51735">
    <property type="entry name" value="NAD(P)-binding Rossmann-fold domains"/>
    <property type="match status" value="1"/>
</dbReference>
<evidence type="ECO:0000256" key="1">
    <source>
        <dbReference type="ARBA" id="ARBA00023002"/>
    </source>
</evidence>
<dbReference type="GO" id="GO:0004365">
    <property type="term" value="F:glyceraldehyde-3-phosphate dehydrogenase (NAD+) (phosphorylating) activity"/>
    <property type="evidence" value="ECO:0007669"/>
    <property type="project" value="TreeGrafter"/>
</dbReference>
<keyword evidence="1" id="KW-0560">Oxidoreductase</keyword>
<dbReference type="PANTHER" id="PTHR10836">
    <property type="entry name" value="GLYCERALDEHYDE 3-PHOSPHATE DEHYDROGENASE"/>
    <property type="match status" value="1"/>
</dbReference>
<dbReference type="GO" id="GO:0005829">
    <property type="term" value="C:cytosol"/>
    <property type="evidence" value="ECO:0007669"/>
    <property type="project" value="TreeGrafter"/>
</dbReference>
<dbReference type="InterPro" id="IPR020828">
    <property type="entry name" value="GlycerAld_3-P_DH_NAD(P)-bd"/>
</dbReference>
<feature type="domain" description="Glyceraldehyde 3-phosphate dehydrogenase NAD(P) binding" evidence="2">
    <location>
        <begin position="5"/>
        <end position="160"/>
    </location>
</feature>
<proteinExistence type="predicted"/>
<dbReference type="EMBL" id="UINC01103960">
    <property type="protein sequence ID" value="SVC66763.1"/>
    <property type="molecule type" value="Genomic_DNA"/>
</dbReference>